<comment type="catalytic activity">
    <reaction evidence="1 9">
        <text>Endohydrolysis of (1-&gt;4)-beta-D-glucosidic linkages in cellulose, lichenin and cereal beta-D-glucans.</text>
        <dbReference type="EC" id="3.2.1.4"/>
    </reaction>
</comment>
<dbReference type="InterPro" id="IPR001701">
    <property type="entry name" value="Glyco_hydro_9"/>
</dbReference>
<keyword evidence="5 8" id="KW-0119">Carbohydrate metabolism</keyword>
<evidence type="ECO:0000259" key="10">
    <source>
        <dbReference type="Pfam" id="PF00759"/>
    </source>
</evidence>
<gene>
    <name evidence="11" type="ORF">SNE40_014504</name>
</gene>
<evidence type="ECO:0000256" key="7">
    <source>
        <dbReference type="ARBA" id="ARBA00023326"/>
    </source>
</evidence>
<dbReference type="InterPro" id="IPR012341">
    <property type="entry name" value="6hp_glycosidase-like_sf"/>
</dbReference>
<evidence type="ECO:0000313" key="11">
    <source>
        <dbReference type="EMBL" id="KAK6176173.1"/>
    </source>
</evidence>
<keyword evidence="9" id="KW-0732">Signal</keyword>
<feature type="active site" evidence="8">
    <location>
        <position position="554"/>
    </location>
</feature>
<dbReference type="PANTHER" id="PTHR22298">
    <property type="entry name" value="ENDO-1,4-BETA-GLUCANASE"/>
    <property type="match status" value="1"/>
</dbReference>
<feature type="active site" evidence="8">
    <location>
        <position position="545"/>
    </location>
</feature>
<dbReference type="Pfam" id="PF00759">
    <property type="entry name" value="Glyco_hydro_9"/>
    <property type="match status" value="1"/>
</dbReference>
<organism evidence="11 12">
    <name type="scientific">Patella caerulea</name>
    <name type="common">Rayed Mediterranean limpet</name>
    <dbReference type="NCBI Taxonomy" id="87958"/>
    <lineage>
        <taxon>Eukaryota</taxon>
        <taxon>Metazoa</taxon>
        <taxon>Spiralia</taxon>
        <taxon>Lophotrochozoa</taxon>
        <taxon>Mollusca</taxon>
        <taxon>Gastropoda</taxon>
        <taxon>Patellogastropoda</taxon>
        <taxon>Patelloidea</taxon>
        <taxon>Patellidae</taxon>
        <taxon>Patella</taxon>
    </lineage>
</organism>
<dbReference type="Gene3D" id="2.60.40.290">
    <property type="match status" value="1"/>
</dbReference>
<dbReference type="Gene3D" id="1.50.10.10">
    <property type="match status" value="1"/>
</dbReference>
<evidence type="ECO:0000256" key="4">
    <source>
        <dbReference type="ARBA" id="ARBA00023001"/>
    </source>
</evidence>
<dbReference type="InterPro" id="IPR012291">
    <property type="entry name" value="CBM2_carb-bd_dom_sf"/>
</dbReference>
<keyword evidence="7 8" id="KW-0624">Polysaccharide degradation</keyword>
<feature type="domain" description="Glycoside hydrolase family 9" evidence="10">
    <location>
        <begin position="146"/>
        <end position="567"/>
    </location>
</feature>
<keyword evidence="3 8" id="KW-0378">Hydrolase</keyword>
<comment type="similarity">
    <text evidence="2 8 9">Belongs to the glycosyl hydrolase 9 (cellulase E) family.</text>
</comment>
<feature type="signal peptide" evidence="9">
    <location>
        <begin position="1"/>
        <end position="17"/>
    </location>
</feature>
<dbReference type="SUPFAM" id="SSF48208">
    <property type="entry name" value="Six-hairpin glycosidases"/>
    <property type="match status" value="1"/>
</dbReference>
<keyword evidence="4 9" id="KW-0136">Cellulose degradation</keyword>
<dbReference type="Proteomes" id="UP001347796">
    <property type="component" value="Unassembled WGS sequence"/>
</dbReference>
<dbReference type="GO" id="GO:0030247">
    <property type="term" value="F:polysaccharide binding"/>
    <property type="evidence" value="ECO:0007669"/>
    <property type="project" value="InterPro"/>
</dbReference>
<dbReference type="InterPro" id="IPR008965">
    <property type="entry name" value="CBM2/CBM3_carb-bd_dom_sf"/>
</dbReference>
<evidence type="ECO:0000256" key="9">
    <source>
        <dbReference type="RuleBase" id="RU361166"/>
    </source>
</evidence>
<proteinExistence type="inferred from homology"/>
<evidence type="ECO:0000256" key="2">
    <source>
        <dbReference type="ARBA" id="ARBA00007072"/>
    </source>
</evidence>
<dbReference type="EMBL" id="JAZGQO010000010">
    <property type="protein sequence ID" value="KAK6176173.1"/>
    <property type="molecule type" value="Genomic_DNA"/>
</dbReference>
<dbReference type="InterPro" id="IPR033126">
    <property type="entry name" value="Glyco_hydro_9_Asp/Glu_AS"/>
</dbReference>
<sequence length="592" mass="64760">MFIILIAVTVLSSLVNGDTNIEIIRHWAGGFNGKFCVPISKELKSWKAHLKFDQPIDSVEVWLAEVTKVGDGKEYILTNKAWNGEEHVGDKLCLEFMGHIKEDIVPLGIVYLEELEPSGSTNAHTVPPLTTTPVPHTGGGSPTFHYAEALSNSILFYDAQRSGKLPANNPIKWRGDSALNDGSDVGLDLSGGWYDAGDHVKFGLPLASTTTVLLWGYLQWPDAYKSAGLTDKFFDMIKWPLDYYLKIWRPAEKELYVQIGDGQEDHHFWGRAEDMTMKRPAYKVTTSKPGSDVAGETAASLAAGSIAFKSRDPAYSQKLLSAAKSLYAFGKDYPGIYSASVTAAAGFYVSSGYKDEMCVGAVWLYKATQDKTYLTDAWGYNTNSGAPGFSWDSKTIECQIMLYGIKPSPVMQDVVEGYFRGWLPTGSMTYTPCGFAWKDQWGSTRYNANTVLAALVAADMGLQTLTYRKWGIGQMDYILGQNSKCFSYAIGFGKKYPLSPHHRSASCPDIPEPCSAANLKAKGPSPHLLVGALVGGPDATDAYTDNREDYVHNEVACDYNAGFQSALAGIVHLINTKNYPVPDPSKCPCKGS</sequence>
<evidence type="ECO:0000313" key="12">
    <source>
        <dbReference type="Proteomes" id="UP001347796"/>
    </source>
</evidence>
<dbReference type="GO" id="GO:0008810">
    <property type="term" value="F:cellulase activity"/>
    <property type="evidence" value="ECO:0007669"/>
    <property type="project" value="UniProtKB-EC"/>
</dbReference>
<dbReference type="PROSITE" id="PS00698">
    <property type="entry name" value="GH9_3"/>
    <property type="match status" value="1"/>
</dbReference>
<evidence type="ECO:0000256" key="6">
    <source>
        <dbReference type="ARBA" id="ARBA00023295"/>
    </source>
</evidence>
<evidence type="ECO:0000256" key="1">
    <source>
        <dbReference type="ARBA" id="ARBA00000966"/>
    </source>
</evidence>
<accession>A0AAN8PJ77</accession>
<evidence type="ECO:0000256" key="5">
    <source>
        <dbReference type="ARBA" id="ARBA00023277"/>
    </source>
</evidence>
<evidence type="ECO:0000256" key="8">
    <source>
        <dbReference type="PROSITE-ProRule" id="PRU10060"/>
    </source>
</evidence>
<dbReference type="InterPro" id="IPR008928">
    <property type="entry name" value="6-hairpin_glycosidase_sf"/>
</dbReference>
<feature type="chain" id="PRO_5042670982" description="Endoglucanase" evidence="9">
    <location>
        <begin position="18"/>
        <end position="592"/>
    </location>
</feature>
<dbReference type="AlphaFoldDB" id="A0AAN8PJ77"/>
<dbReference type="EC" id="3.2.1.4" evidence="9"/>
<keyword evidence="12" id="KW-1185">Reference proteome</keyword>
<dbReference type="GO" id="GO:0030245">
    <property type="term" value="P:cellulose catabolic process"/>
    <property type="evidence" value="ECO:0007669"/>
    <property type="project" value="UniProtKB-KW"/>
</dbReference>
<reference evidence="11 12" key="1">
    <citation type="submission" date="2024-01" db="EMBL/GenBank/DDBJ databases">
        <title>The genome of the rayed Mediterranean limpet Patella caerulea (Linnaeus, 1758).</title>
        <authorList>
            <person name="Anh-Thu Weber A."/>
            <person name="Halstead-Nussloch G."/>
        </authorList>
    </citation>
    <scope>NUCLEOTIDE SEQUENCE [LARGE SCALE GENOMIC DNA]</scope>
    <source>
        <strain evidence="11">AATW-2023a</strain>
        <tissue evidence="11">Whole specimen</tissue>
    </source>
</reference>
<name>A0AAN8PJ77_PATCE</name>
<keyword evidence="6 8" id="KW-0326">Glycosidase</keyword>
<dbReference type="SUPFAM" id="SSF49384">
    <property type="entry name" value="Carbohydrate-binding domain"/>
    <property type="match status" value="1"/>
</dbReference>
<protein>
    <recommendedName>
        <fullName evidence="9">Endoglucanase</fullName>
        <ecNumber evidence="9">3.2.1.4</ecNumber>
    </recommendedName>
</protein>
<comment type="caution">
    <text evidence="11">The sequence shown here is derived from an EMBL/GenBank/DDBJ whole genome shotgun (WGS) entry which is preliminary data.</text>
</comment>
<evidence type="ECO:0000256" key="3">
    <source>
        <dbReference type="ARBA" id="ARBA00022801"/>
    </source>
</evidence>